<accession>A0A6P1YFD7</accession>
<name>A0A6P1YFD7_9FIRM</name>
<proteinExistence type="predicted"/>
<protein>
    <submittedName>
        <fullName evidence="1">Uncharacterized protein</fullName>
    </submittedName>
</protein>
<dbReference type="Proteomes" id="UP000464452">
    <property type="component" value="Chromosome"/>
</dbReference>
<sequence>MLAVLILLEQEDVLISRVFEVQNGEETISYIKKGSFNIALSDIEINSKQGLNEADISQIMKNSKPINIAKFITTVNNLATQLEEDYRLSNKIVIRNKKK</sequence>
<dbReference type="AlphaFoldDB" id="A0A6P1YFD7"/>
<dbReference type="EMBL" id="CP048617">
    <property type="protein sequence ID" value="QIB27458.1"/>
    <property type="molecule type" value="Genomic_DNA"/>
</dbReference>
<organism evidence="1 2">
    <name type="scientific">Caloranaerobacter azorensis</name>
    <dbReference type="NCBI Taxonomy" id="116090"/>
    <lineage>
        <taxon>Bacteria</taxon>
        <taxon>Bacillati</taxon>
        <taxon>Bacillota</taxon>
        <taxon>Tissierellia</taxon>
        <taxon>Tissierellales</taxon>
        <taxon>Thermohalobacteraceae</taxon>
        <taxon>Caloranaerobacter</taxon>
    </lineage>
</organism>
<reference evidence="1 2" key="1">
    <citation type="submission" date="2020-02" db="EMBL/GenBank/DDBJ databases">
        <title>Thermophilic hydrogen producing bacteria, Caloranaerobacter azorensis.</title>
        <authorList>
            <person name="Baek K."/>
        </authorList>
    </citation>
    <scope>NUCLEOTIDE SEQUENCE [LARGE SCALE GENOMIC DNA]</scope>
    <source>
        <strain evidence="1 2">T3-1</strain>
    </source>
</reference>
<dbReference type="KEGG" id="cazo:G3A45_09250"/>
<evidence type="ECO:0000313" key="2">
    <source>
        <dbReference type="Proteomes" id="UP000464452"/>
    </source>
</evidence>
<evidence type="ECO:0000313" key="1">
    <source>
        <dbReference type="EMBL" id="QIB27458.1"/>
    </source>
</evidence>
<gene>
    <name evidence="1" type="ORF">G3A45_09250</name>
</gene>
<dbReference type="RefSeq" id="WP_163235292.1">
    <property type="nucleotide sequence ID" value="NZ_CP048617.1"/>
</dbReference>